<feature type="transmembrane region" description="Helical" evidence="1">
    <location>
        <begin position="279"/>
        <end position="299"/>
    </location>
</feature>
<evidence type="ECO:0000256" key="1">
    <source>
        <dbReference type="SAM" id="Phobius"/>
    </source>
</evidence>
<evidence type="ECO:0000313" key="4">
    <source>
        <dbReference type="Proteomes" id="UP000467840"/>
    </source>
</evidence>
<dbReference type="Proteomes" id="UP000467840">
    <property type="component" value="Chromosome 4"/>
</dbReference>
<evidence type="ECO:0000259" key="2">
    <source>
        <dbReference type="Pfam" id="PF13456"/>
    </source>
</evidence>
<dbReference type="CDD" id="cd06222">
    <property type="entry name" value="RNase_H_like"/>
    <property type="match status" value="1"/>
</dbReference>
<protein>
    <recommendedName>
        <fullName evidence="2">RNase H type-1 domain-containing protein</fullName>
    </recommendedName>
</protein>
<feature type="transmembrane region" description="Helical" evidence="1">
    <location>
        <begin position="43"/>
        <end position="68"/>
    </location>
</feature>
<keyword evidence="1" id="KW-0472">Membrane</keyword>
<dbReference type="InterPro" id="IPR044730">
    <property type="entry name" value="RNase_H-like_dom_plant"/>
</dbReference>
<dbReference type="GO" id="GO:0004523">
    <property type="term" value="F:RNA-DNA hybrid ribonuclease activity"/>
    <property type="evidence" value="ECO:0007669"/>
    <property type="project" value="InterPro"/>
</dbReference>
<dbReference type="PANTHER" id="PTHR47723">
    <property type="entry name" value="OS05G0353850 PROTEIN"/>
    <property type="match status" value="1"/>
</dbReference>
<comment type="caution">
    <text evidence="3">The sequence shown here is derived from an EMBL/GenBank/DDBJ whole genome shotgun (WGS) entry which is preliminary data.</text>
</comment>
<sequence length="307" mass="34142">MPLVLFAVTTLKMQSMCYVIVWCPNSLGWGLWIRLNGMSSSLEVFMIGSHPIFGFILSAIVLIGNWCLGWPVGGFGNGEMLIFLVTWILPNPVQFIVVKVQEVKVVITGSSTTHHERQESFISWTPPGNAWVKVNSDDSVIRNSGAAGGLKQDSHGKWITGFVRNIGHCDVFAAELWGVLMGISFAWELGFRQVIVEIDNQAACQVLQGSSEVLSVHGPLIHSIHSFKSRNWKLCFVHAYREANFCADKLSHLAHGFPLGLTRLDQPLVVLFQLLQGDVLGVAHPMITSCLLVFFPFFVQKKIKFTF</sequence>
<gene>
    <name evidence="3" type="ORF">GH714_014489</name>
</gene>
<accession>A0A6A6LGN8</accession>
<dbReference type="InterPro" id="IPR002156">
    <property type="entry name" value="RNaseH_domain"/>
</dbReference>
<dbReference type="Pfam" id="PF13456">
    <property type="entry name" value="RVT_3"/>
    <property type="match status" value="1"/>
</dbReference>
<dbReference type="InterPro" id="IPR036397">
    <property type="entry name" value="RNaseH_sf"/>
</dbReference>
<name>A0A6A6LGN8_HEVBR</name>
<dbReference type="EMBL" id="JAAGAX010000010">
    <property type="protein sequence ID" value="KAF2300611.1"/>
    <property type="molecule type" value="Genomic_DNA"/>
</dbReference>
<dbReference type="GO" id="GO:0003676">
    <property type="term" value="F:nucleic acid binding"/>
    <property type="evidence" value="ECO:0007669"/>
    <property type="project" value="InterPro"/>
</dbReference>
<dbReference type="SUPFAM" id="SSF53098">
    <property type="entry name" value="Ribonuclease H-like"/>
    <property type="match status" value="1"/>
</dbReference>
<keyword evidence="1" id="KW-0812">Transmembrane</keyword>
<dbReference type="PANTHER" id="PTHR47723:SF19">
    <property type="entry name" value="POLYNUCLEOTIDYL TRANSFERASE, RIBONUCLEASE H-LIKE SUPERFAMILY PROTEIN"/>
    <property type="match status" value="1"/>
</dbReference>
<dbReference type="Gene3D" id="3.30.420.10">
    <property type="entry name" value="Ribonuclease H-like superfamily/Ribonuclease H"/>
    <property type="match status" value="1"/>
</dbReference>
<reference evidence="3 4" key="1">
    <citation type="journal article" date="2020" name="Mol. Plant">
        <title>The Chromosome-Based Rubber Tree Genome Provides New Insights into Spurge Genome Evolution and Rubber Biosynthesis.</title>
        <authorList>
            <person name="Liu J."/>
            <person name="Shi C."/>
            <person name="Shi C.C."/>
            <person name="Li W."/>
            <person name="Zhang Q.J."/>
            <person name="Zhang Y."/>
            <person name="Li K."/>
            <person name="Lu H.F."/>
            <person name="Shi C."/>
            <person name="Zhu S.T."/>
            <person name="Xiao Z.Y."/>
            <person name="Nan H."/>
            <person name="Yue Y."/>
            <person name="Zhu X.G."/>
            <person name="Wu Y."/>
            <person name="Hong X.N."/>
            <person name="Fan G.Y."/>
            <person name="Tong Y."/>
            <person name="Zhang D."/>
            <person name="Mao C.L."/>
            <person name="Liu Y.L."/>
            <person name="Hao S.J."/>
            <person name="Liu W.Q."/>
            <person name="Lv M.Q."/>
            <person name="Zhang H.B."/>
            <person name="Liu Y."/>
            <person name="Hu-Tang G.R."/>
            <person name="Wang J.P."/>
            <person name="Wang J.H."/>
            <person name="Sun Y.H."/>
            <person name="Ni S.B."/>
            <person name="Chen W.B."/>
            <person name="Zhang X.C."/>
            <person name="Jiao Y.N."/>
            <person name="Eichler E.E."/>
            <person name="Li G.H."/>
            <person name="Liu X."/>
            <person name="Gao L.Z."/>
        </authorList>
    </citation>
    <scope>NUCLEOTIDE SEQUENCE [LARGE SCALE GENOMIC DNA]</scope>
    <source>
        <strain evidence="4">cv. GT1</strain>
        <tissue evidence="3">Leaf</tissue>
    </source>
</reference>
<evidence type="ECO:0000313" key="3">
    <source>
        <dbReference type="EMBL" id="KAF2300611.1"/>
    </source>
</evidence>
<dbReference type="InterPro" id="IPR012337">
    <property type="entry name" value="RNaseH-like_sf"/>
</dbReference>
<keyword evidence="1" id="KW-1133">Transmembrane helix</keyword>
<organism evidence="3 4">
    <name type="scientific">Hevea brasiliensis</name>
    <name type="common">Para rubber tree</name>
    <name type="synonym">Siphonia brasiliensis</name>
    <dbReference type="NCBI Taxonomy" id="3981"/>
    <lineage>
        <taxon>Eukaryota</taxon>
        <taxon>Viridiplantae</taxon>
        <taxon>Streptophyta</taxon>
        <taxon>Embryophyta</taxon>
        <taxon>Tracheophyta</taxon>
        <taxon>Spermatophyta</taxon>
        <taxon>Magnoliopsida</taxon>
        <taxon>eudicotyledons</taxon>
        <taxon>Gunneridae</taxon>
        <taxon>Pentapetalae</taxon>
        <taxon>rosids</taxon>
        <taxon>fabids</taxon>
        <taxon>Malpighiales</taxon>
        <taxon>Euphorbiaceae</taxon>
        <taxon>Crotonoideae</taxon>
        <taxon>Micrandreae</taxon>
        <taxon>Hevea</taxon>
    </lineage>
</organism>
<feature type="domain" description="RNase H type-1" evidence="2">
    <location>
        <begin position="142"/>
        <end position="253"/>
    </location>
</feature>
<proteinExistence type="predicted"/>
<keyword evidence="4" id="KW-1185">Reference proteome</keyword>
<dbReference type="AlphaFoldDB" id="A0A6A6LGN8"/>
<dbReference type="InterPro" id="IPR053151">
    <property type="entry name" value="RNase_H-like"/>
</dbReference>